<dbReference type="AlphaFoldDB" id="A0A917EIS0"/>
<feature type="region of interest" description="Disordered" evidence="1">
    <location>
        <begin position="1"/>
        <end position="22"/>
    </location>
</feature>
<evidence type="ECO:0000313" key="3">
    <source>
        <dbReference type="EMBL" id="GGE41458.1"/>
    </source>
</evidence>
<name>A0A917EIS0_9RHOB</name>
<dbReference type="Proteomes" id="UP000612855">
    <property type="component" value="Unassembled WGS sequence"/>
</dbReference>
<dbReference type="InterPro" id="IPR045746">
    <property type="entry name" value="ACT14924-like_Acyltransf_dom"/>
</dbReference>
<gene>
    <name evidence="3" type="ORF">GCM10011360_31170</name>
</gene>
<feature type="domain" description="Putative acyltransferase ACT14924-like acyltransferase" evidence="2">
    <location>
        <begin position="100"/>
        <end position="242"/>
    </location>
</feature>
<dbReference type="CDD" id="cd07986">
    <property type="entry name" value="LPLAT_ACT14924-like"/>
    <property type="match status" value="1"/>
</dbReference>
<comment type="caution">
    <text evidence="3">The sequence shown here is derived from an EMBL/GenBank/DDBJ whole genome shotgun (WGS) entry which is preliminary data.</text>
</comment>
<accession>A0A917EIS0</accession>
<organism evidence="3 4">
    <name type="scientific">Primorskyibacter flagellatus</name>
    <dbReference type="NCBI Taxonomy" id="1387277"/>
    <lineage>
        <taxon>Bacteria</taxon>
        <taxon>Pseudomonadati</taxon>
        <taxon>Pseudomonadota</taxon>
        <taxon>Alphaproteobacteria</taxon>
        <taxon>Rhodobacterales</taxon>
        <taxon>Roseobacteraceae</taxon>
        <taxon>Primorskyibacter</taxon>
    </lineage>
</organism>
<dbReference type="Pfam" id="PF19576">
    <property type="entry name" value="Acyltransf_2"/>
    <property type="match status" value="1"/>
</dbReference>
<protein>
    <recommendedName>
        <fullName evidence="2">Putative acyltransferase ACT14924-like acyltransferase domain-containing protein</fullName>
    </recommendedName>
</protein>
<dbReference type="EMBL" id="BMFJ01000002">
    <property type="protein sequence ID" value="GGE41458.1"/>
    <property type="molecule type" value="Genomic_DNA"/>
</dbReference>
<evidence type="ECO:0000313" key="4">
    <source>
        <dbReference type="Proteomes" id="UP000612855"/>
    </source>
</evidence>
<keyword evidence="4" id="KW-1185">Reference proteome</keyword>
<sequence>MVDSTQNRIAMARRSNRQTQSGVVPENVTFTKYDRRSLTYSTSFEDPWRRNLIRAIEWMTGKVSIIRMIRKFEKQGAPQGQAFWRATLDVMGIDLLTPPAQLARIPTEGPVVVVANHPHGMVDGMILADLIGRVRNDYKILTRQLLTGIDEVASSYMIPVPFPHDADAQRKSVEMRANAMAHLKTGGLITLFPSGVVASSRTMFGPAIEAEWNVFTAQMIRRSGAKVVPIFFPGANSRWYQMANRISPILRQAFLLHEIVHSCNRPQAPVVGEVIPESDMELLAKDPRGFMTWLREHTLALGRSAQA</sequence>
<reference evidence="4" key="1">
    <citation type="journal article" date="2019" name="Int. J. Syst. Evol. Microbiol.">
        <title>The Global Catalogue of Microorganisms (GCM) 10K type strain sequencing project: providing services to taxonomists for standard genome sequencing and annotation.</title>
        <authorList>
            <consortium name="The Broad Institute Genomics Platform"/>
            <consortium name="The Broad Institute Genome Sequencing Center for Infectious Disease"/>
            <person name="Wu L."/>
            <person name="Ma J."/>
        </authorList>
    </citation>
    <scope>NUCLEOTIDE SEQUENCE [LARGE SCALE GENOMIC DNA]</scope>
    <source>
        <strain evidence="4">CGMCC 1.12664</strain>
    </source>
</reference>
<proteinExistence type="predicted"/>
<evidence type="ECO:0000259" key="2">
    <source>
        <dbReference type="Pfam" id="PF19576"/>
    </source>
</evidence>
<evidence type="ECO:0000256" key="1">
    <source>
        <dbReference type="SAM" id="MobiDB-lite"/>
    </source>
</evidence>